<proteinExistence type="predicted"/>
<reference evidence="2" key="1">
    <citation type="journal article" date="2019" name="Int. J. Syst. Evol. Microbiol.">
        <title>The Global Catalogue of Microorganisms (GCM) 10K type strain sequencing project: providing services to taxonomists for standard genome sequencing and annotation.</title>
        <authorList>
            <consortium name="The Broad Institute Genomics Platform"/>
            <consortium name="The Broad Institute Genome Sequencing Center for Infectious Disease"/>
            <person name="Wu L."/>
            <person name="Ma J."/>
        </authorList>
    </citation>
    <scope>NUCLEOTIDE SEQUENCE [LARGE SCALE GENOMIC DNA]</scope>
    <source>
        <strain evidence="2">CGMCC 1.15342</strain>
    </source>
</reference>
<organism evidence="1 2">
    <name type="scientific">Parapedobacter defluvii</name>
    <dbReference type="NCBI Taxonomy" id="2045106"/>
    <lineage>
        <taxon>Bacteria</taxon>
        <taxon>Pseudomonadati</taxon>
        <taxon>Bacteroidota</taxon>
        <taxon>Sphingobacteriia</taxon>
        <taxon>Sphingobacteriales</taxon>
        <taxon>Sphingobacteriaceae</taxon>
        <taxon>Parapedobacter</taxon>
    </lineage>
</organism>
<protein>
    <submittedName>
        <fullName evidence="1">Uncharacterized protein</fullName>
    </submittedName>
</protein>
<comment type="caution">
    <text evidence="1">The sequence shown here is derived from an EMBL/GenBank/DDBJ whole genome shotgun (WGS) entry which is preliminary data.</text>
</comment>
<evidence type="ECO:0000313" key="1">
    <source>
        <dbReference type="EMBL" id="GGC37082.1"/>
    </source>
</evidence>
<dbReference type="EMBL" id="BMIK01000012">
    <property type="protein sequence ID" value="GGC37082.1"/>
    <property type="molecule type" value="Genomic_DNA"/>
</dbReference>
<keyword evidence="2" id="KW-1185">Reference proteome</keyword>
<name>A0ABQ1MBU0_9SPHI</name>
<gene>
    <name evidence="1" type="ORF">GCM10011386_31470</name>
</gene>
<dbReference type="RefSeq" id="WP_188752396.1">
    <property type="nucleotide sequence ID" value="NZ_BMIK01000012.1"/>
</dbReference>
<accession>A0ABQ1MBU0</accession>
<dbReference type="Proteomes" id="UP000597338">
    <property type="component" value="Unassembled WGS sequence"/>
</dbReference>
<evidence type="ECO:0000313" key="2">
    <source>
        <dbReference type="Proteomes" id="UP000597338"/>
    </source>
</evidence>
<sequence length="119" mass="14642">MEEMEDELEYYEMLNRDAIVVKPKKPLFDWANSLTPDEDPVPESKRGKIYLIKEKDTEEAVDRWLRRNFDRIFTAELADWWLDENDWPEKRTFKLFKEWFDYEIDQLVLDMESEDILKD</sequence>